<evidence type="ECO:0000259" key="1">
    <source>
        <dbReference type="Pfam" id="PF06283"/>
    </source>
</evidence>
<gene>
    <name evidence="2" type="ORF">EZS27_034268</name>
</gene>
<comment type="caution">
    <text evidence="2">The sequence shown here is derived from an EMBL/GenBank/DDBJ whole genome shotgun (WGS) entry which is preliminary data.</text>
</comment>
<sequence>MKRIVKLLLLVSIILCNCKLVASPAYKVLVLTERGGQHGGFTDAGLKWLSEKSKELNFEYTEINHTKPINEEYLSQFKLIIQLDYPPYTWAKEAEKAFIKYIDEGRGGWIGFHHATLLGEFD</sequence>
<reference evidence="2" key="1">
    <citation type="submission" date="2019-03" db="EMBL/GenBank/DDBJ databases">
        <title>Single cell metagenomics reveals metabolic interactions within the superorganism composed of flagellate Streblomastix strix and complex community of Bacteroidetes bacteria on its surface.</title>
        <authorList>
            <person name="Treitli S.C."/>
            <person name="Kolisko M."/>
            <person name="Husnik F."/>
            <person name="Keeling P."/>
            <person name="Hampl V."/>
        </authorList>
    </citation>
    <scope>NUCLEOTIDE SEQUENCE</scope>
    <source>
        <strain evidence="2">STM</strain>
    </source>
</reference>
<protein>
    <recommendedName>
        <fullName evidence="1">ThuA-like domain-containing protein</fullName>
    </recommendedName>
</protein>
<dbReference type="AlphaFoldDB" id="A0A5J4Q3N0"/>
<accession>A0A5J4Q3N0</accession>
<evidence type="ECO:0000313" key="2">
    <source>
        <dbReference type="EMBL" id="KAA6315243.1"/>
    </source>
</evidence>
<dbReference type="SUPFAM" id="SSF52317">
    <property type="entry name" value="Class I glutamine amidotransferase-like"/>
    <property type="match status" value="1"/>
</dbReference>
<dbReference type="Pfam" id="PF06283">
    <property type="entry name" value="ThuA"/>
    <property type="match status" value="1"/>
</dbReference>
<feature type="domain" description="ThuA-like" evidence="1">
    <location>
        <begin position="27"/>
        <end position="116"/>
    </location>
</feature>
<dbReference type="InterPro" id="IPR029062">
    <property type="entry name" value="Class_I_gatase-like"/>
</dbReference>
<organism evidence="2">
    <name type="scientific">termite gut metagenome</name>
    <dbReference type="NCBI Taxonomy" id="433724"/>
    <lineage>
        <taxon>unclassified sequences</taxon>
        <taxon>metagenomes</taxon>
        <taxon>organismal metagenomes</taxon>
    </lineage>
</organism>
<dbReference type="Gene3D" id="3.40.50.880">
    <property type="match status" value="1"/>
</dbReference>
<name>A0A5J4Q3N0_9ZZZZ</name>
<dbReference type="InterPro" id="IPR029010">
    <property type="entry name" value="ThuA-like"/>
</dbReference>
<proteinExistence type="predicted"/>
<dbReference type="EMBL" id="SNRY01005327">
    <property type="protein sequence ID" value="KAA6315243.1"/>
    <property type="molecule type" value="Genomic_DNA"/>
</dbReference>
<feature type="non-terminal residue" evidence="2">
    <location>
        <position position="122"/>
    </location>
</feature>